<organism evidence="1 2">
    <name type="scientific">Serratia ureilytica</name>
    <dbReference type="NCBI Taxonomy" id="300181"/>
    <lineage>
        <taxon>Bacteria</taxon>
        <taxon>Pseudomonadati</taxon>
        <taxon>Pseudomonadota</taxon>
        <taxon>Gammaproteobacteria</taxon>
        <taxon>Enterobacterales</taxon>
        <taxon>Yersiniaceae</taxon>
        <taxon>Serratia</taxon>
    </lineage>
</organism>
<accession>A0A9X9G0L1</accession>
<dbReference type="PANTHER" id="PTHR34413">
    <property type="entry name" value="PROPHAGE TAIL FIBER ASSEMBLY PROTEIN HOMOLOG TFAE-RELATED-RELATED"/>
    <property type="match status" value="1"/>
</dbReference>
<dbReference type="AlphaFoldDB" id="A0A9X9G0L1"/>
<comment type="caution">
    <text evidence="1">The sequence shown here is derived from an EMBL/GenBank/DDBJ whole genome shotgun (WGS) entry which is preliminary data.</text>
</comment>
<proteinExistence type="predicted"/>
<dbReference type="InterPro" id="IPR003458">
    <property type="entry name" value="Phage_T4_Gp38_tail_assem"/>
</dbReference>
<reference evidence="1 2" key="1">
    <citation type="submission" date="2019-07" db="EMBL/GenBank/DDBJ databases">
        <title>Serratia strains were isolated from fresh produce.</title>
        <authorList>
            <person name="Cho G.-S."/>
            <person name="Stein M."/>
            <person name="Lee W."/>
            <person name="Suh S.H."/>
            <person name="Franz C.M.A.P."/>
        </authorList>
    </citation>
    <scope>NUCLEOTIDE SEQUENCE [LARGE SCALE GENOMIC DNA]</scope>
    <source>
        <strain evidence="1 2">S17</strain>
    </source>
</reference>
<dbReference type="Pfam" id="PF02413">
    <property type="entry name" value="Caudo_TAP"/>
    <property type="match status" value="1"/>
</dbReference>
<dbReference type="Proteomes" id="UP000321307">
    <property type="component" value="Unassembled WGS sequence"/>
</dbReference>
<gene>
    <name evidence="1" type="ORF">FOT63_24565</name>
</gene>
<dbReference type="EMBL" id="VOUP01000051">
    <property type="protein sequence ID" value="TXE23118.1"/>
    <property type="molecule type" value="Genomic_DNA"/>
</dbReference>
<dbReference type="PANTHER" id="PTHR34413:SF2">
    <property type="entry name" value="PROPHAGE TAIL FIBER ASSEMBLY PROTEIN HOMOLOG TFAE-RELATED"/>
    <property type="match status" value="1"/>
</dbReference>
<dbReference type="InterPro" id="IPR051220">
    <property type="entry name" value="TFA_Chaperone"/>
</dbReference>
<name>A0A9X9G0L1_9GAMM</name>
<evidence type="ECO:0000313" key="2">
    <source>
        <dbReference type="Proteomes" id="UP000321307"/>
    </source>
</evidence>
<evidence type="ECO:0000313" key="1">
    <source>
        <dbReference type="EMBL" id="TXE23118.1"/>
    </source>
</evidence>
<sequence length="185" mass="21063">MMNNMKNFTLAAPETAEQKRLAASHGVLFLKSDAGEDWYECQKSFRPETVKLMYDKDGIIRSITAKPNAEGHYDVSGFFPENMSVAEVENLPEGADINGRWIFDGENIIPRSYSTQELRQQAANKKQELIKQSSLQIETLNDATDLGMASEEELRLLTRWKTYRVLLNRVDPEAAPDIDWPQPPQ</sequence>
<protein>
    <submittedName>
        <fullName evidence="1">Tail fiber assembly protein</fullName>
    </submittedName>
</protein>